<dbReference type="Proteomes" id="UP000003856">
    <property type="component" value="Unassembled WGS sequence"/>
</dbReference>
<evidence type="ECO:0000313" key="3">
    <source>
        <dbReference type="EMBL" id="EER59828.1"/>
    </source>
</evidence>
<accession>C5T6R5</accession>
<dbReference type="Pfam" id="PF12276">
    <property type="entry name" value="DUF3617"/>
    <property type="match status" value="1"/>
</dbReference>
<keyword evidence="2" id="KW-0732">Signal</keyword>
<feature type="chain" id="PRO_5002957074" description="DUF3617 family protein" evidence="2">
    <location>
        <begin position="21"/>
        <end position="203"/>
    </location>
</feature>
<dbReference type="PATRIC" id="fig|573060.9.peg.2479"/>
<proteinExistence type="predicted"/>
<feature type="compositionally biased region" description="Low complexity" evidence="1">
    <location>
        <begin position="25"/>
        <end position="39"/>
    </location>
</feature>
<feature type="signal peptide" evidence="2">
    <location>
        <begin position="1"/>
        <end position="20"/>
    </location>
</feature>
<dbReference type="InterPro" id="IPR022061">
    <property type="entry name" value="DUF3617"/>
</dbReference>
<gene>
    <name evidence="3" type="ORF">AcdelDRAFT_2595</name>
</gene>
<evidence type="ECO:0008006" key="5">
    <source>
        <dbReference type="Google" id="ProtNLM"/>
    </source>
</evidence>
<keyword evidence="4" id="KW-1185">Reference proteome</keyword>
<dbReference type="AlphaFoldDB" id="C5T6R5"/>
<name>C5T6R5_ACIDE</name>
<comment type="caution">
    <text evidence="3">The sequence shown here is derived from an EMBL/GenBank/DDBJ whole genome shotgun (WGS) entry which is preliminary data.</text>
</comment>
<evidence type="ECO:0000256" key="2">
    <source>
        <dbReference type="SAM" id="SignalP"/>
    </source>
</evidence>
<dbReference type="OrthoDB" id="9181580at2"/>
<dbReference type="RefSeq" id="WP_005797291.1">
    <property type="nucleotide sequence ID" value="NZ_ACQT01000093.1"/>
</dbReference>
<reference evidence="3 4" key="1">
    <citation type="submission" date="2009-05" db="EMBL/GenBank/DDBJ databases">
        <title>The draft genome of Acidovorax delafieldii 2AN.</title>
        <authorList>
            <consortium name="US DOE Joint Genome Institute (JGI-PGF)"/>
            <person name="Lucas S."/>
            <person name="Copeland A."/>
            <person name="Lapidus A."/>
            <person name="Glavina del Rio T."/>
            <person name="Tice H."/>
            <person name="Bruce D."/>
            <person name="Goodwin L."/>
            <person name="Pitluck S."/>
            <person name="Larimer F."/>
            <person name="Land M.L."/>
            <person name="Hauser L."/>
            <person name="Shelobolina E.S."/>
            <person name="Picardal F."/>
            <person name="Roden E."/>
            <person name="Emerson D."/>
        </authorList>
    </citation>
    <scope>NUCLEOTIDE SEQUENCE [LARGE SCALE GENOMIC DNA]</scope>
    <source>
        <strain evidence="3 4">2AN</strain>
    </source>
</reference>
<evidence type="ECO:0000313" key="4">
    <source>
        <dbReference type="Proteomes" id="UP000003856"/>
    </source>
</evidence>
<feature type="region of interest" description="Disordered" evidence="1">
    <location>
        <begin position="25"/>
        <end position="45"/>
    </location>
</feature>
<sequence length="203" mass="22112">MQYKKSVLALCVALMAAHGAAHEPAPTAKQATKAQAAKQPPLPARKSGLWEVTVRSDDLVLKRAGQAPQRPLTVRQCTSPEAEPAMLTSIMPGQDDCHGLKVPRRTKGAGYDITTVCYVHGNRLNAQMELRGDLQSAYSGTYNVTYPQTPFNNTGRMVFEGRWLGACSASQRPGDMVLPNGVTVNVVDDRKRAESHDHEGHKH</sequence>
<evidence type="ECO:0000256" key="1">
    <source>
        <dbReference type="SAM" id="MobiDB-lite"/>
    </source>
</evidence>
<organism evidence="3 4">
    <name type="scientific">Acidovorax delafieldii 2AN</name>
    <dbReference type="NCBI Taxonomy" id="573060"/>
    <lineage>
        <taxon>Bacteria</taxon>
        <taxon>Pseudomonadati</taxon>
        <taxon>Pseudomonadota</taxon>
        <taxon>Betaproteobacteria</taxon>
        <taxon>Burkholderiales</taxon>
        <taxon>Comamonadaceae</taxon>
        <taxon>Acidovorax</taxon>
    </lineage>
</organism>
<dbReference type="EMBL" id="ACQT01000093">
    <property type="protein sequence ID" value="EER59828.1"/>
    <property type="molecule type" value="Genomic_DNA"/>
</dbReference>
<protein>
    <recommendedName>
        <fullName evidence="5">DUF3617 family protein</fullName>
    </recommendedName>
</protein>